<protein>
    <submittedName>
        <fullName evidence="2">Sulfotransferase</fullName>
    </submittedName>
</protein>
<accession>A0A437RRY9</accession>
<dbReference type="EMBL" id="SACR01000001">
    <property type="protein sequence ID" value="RVU49549.1"/>
    <property type="molecule type" value="Genomic_DNA"/>
</dbReference>
<evidence type="ECO:0000313" key="2">
    <source>
        <dbReference type="EMBL" id="RVU49549.1"/>
    </source>
</evidence>
<dbReference type="InterPro" id="IPR011990">
    <property type="entry name" value="TPR-like_helical_dom_sf"/>
</dbReference>
<dbReference type="Gene3D" id="1.25.40.10">
    <property type="entry name" value="Tetratricopeptide repeat domain"/>
    <property type="match status" value="2"/>
</dbReference>
<organism evidence="2 3">
    <name type="scientific">Rubrivivax rivuli</name>
    <dbReference type="NCBI Taxonomy" id="1862385"/>
    <lineage>
        <taxon>Bacteria</taxon>
        <taxon>Pseudomonadati</taxon>
        <taxon>Pseudomonadota</taxon>
        <taxon>Betaproteobacteria</taxon>
        <taxon>Burkholderiales</taxon>
        <taxon>Sphaerotilaceae</taxon>
        <taxon>Rubrivivax</taxon>
    </lineage>
</organism>
<dbReference type="OrthoDB" id="8579417at2"/>
<proteinExistence type="predicted"/>
<reference evidence="2 3" key="1">
    <citation type="submission" date="2019-01" db="EMBL/GenBank/DDBJ databases">
        <authorList>
            <person name="Chen W.-M."/>
        </authorList>
    </citation>
    <scope>NUCLEOTIDE SEQUENCE [LARGE SCALE GENOMIC DNA]</scope>
    <source>
        <strain evidence="2 3">KYPY4</strain>
    </source>
</reference>
<dbReference type="SUPFAM" id="SSF48452">
    <property type="entry name" value="TPR-like"/>
    <property type="match status" value="1"/>
</dbReference>
<evidence type="ECO:0000313" key="3">
    <source>
        <dbReference type="Proteomes" id="UP000285575"/>
    </source>
</evidence>
<dbReference type="GO" id="GO:0008476">
    <property type="term" value="F:protein-tyrosine sulfotransferase activity"/>
    <property type="evidence" value="ECO:0007669"/>
    <property type="project" value="InterPro"/>
</dbReference>
<dbReference type="AlphaFoldDB" id="A0A437RRY9"/>
<evidence type="ECO:0000256" key="1">
    <source>
        <dbReference type="ARBA" id="ARBA00022679"/>
    </source>
</evidence>
<gene>
    <name evidence="2" type="ORF">EOE66_02995</name>
</gene>
<dbReference type="InterPro" id="IPR026634">
    <property type="entry name" value="TPST-like"/>
</dbReference>
<name>A0A437RRY9_9BURK</name>
<dbReference type="Pfam" id="PF13469">
    <property type="entry name" value="Sulfotransfer_3"/>
    <property type="match status" value="1"/>
</dbReference>
<dbReference type="PANTHER" id="PTHR12788">
    <property type="entry name" value="PROTEIN-TYROSINE SULFOTRANSFERASE 2"/>
    <property type="match status" value="1"/>
</dbReference>
<dbReference type="Gene3D" id="3.40.50.300">
    <property type="entry name" value="P-loop containing nucleotide triphosphate hydrolases"/>
    <property type="match status" value="1"/>
</dbReference>
<comment type="caution">
    <text evidence="2">The sequence shown here is derived from an EMBL/GenBank/DDBJ whole genome shotgun (WGS) entry which is preliminary data.</text>
</comment>
<dbReference type="PANTHER" id="PTHR12788:SF10">
    <property type="entry name" value="PROTEIN-TYROSINE SULFOTRANSFERASE"/>
    <property type="match status" value="1"/>
</dbReference>
<dbReference type="InterPro" id="IPR027417">
    <property type="entry name" value="P-loop_NTPase"/>
</dbReference>
<keyword evidence="1 2" id="KW-0808">Transferase</keyword>
<dbReference type="RefSeq" id="WP_128227185.1">
    <property type="nucleotide sequence ID" value="NZ_SACR01000001.1"/>
</dbReference>
<dbReference type="Proteomes" id="UP000285575">
    <property type="component" value="Unassembled WGS sequence"/>
</dbReference>
<keyword evidence="3" id="KW-1185">Reference proteome</keyword>
<dbReference type="SUPFAM" id="SSF52540">
    <property type="entry name" value="P-loop containing nucleoside triphosphate hydrolases"/>
    <property type="match status" value="1"/>
</dbReference>
<sequence>MPAHAPTPNPAAASDLKQRLKGLTQRQAETMRRVMQLQAAGDRLMAGQWLLQLANEAPDHPEVLLGLAQQSREAGDWPLAAARLLRATERRPDDPRLWLQLAQAQAEADDPSGAQRSLAAAAACTRSASDWLELSQECDRQGHYDMALGAAEAHLARSPDSAPGLLQRSRCHKALGHSEPAAADCRRLIAQGREAARAWFALVDLKTVPLQPAELEQLAAASRRGTAPADEQALLDFALGGALEAAGRPAEALQALQQANAGVRRTLPWNAAVFAQQMQALEAAFSGPVARSEAAQGEEVIFLVGLPRSGSTLVEQVLASHPQVEGASELPYLQQVIEEESQRRRRPFLQWATDARATDWTRLGRDYLRRSARWRQQRPIATDKLPDNWLYTGALRAMLPGARIIDCRREALQTCWSCYKQLFGPGLAAYSYDFESLAQFAVACERSGDAWAAREPAHVRVQHYEALIQDAEREIRALLAFCGLPFDAVCLNAHAAQRAIRTPSALQVRQPMKRISAPADAYGELLAPLRDALVRARQQDRANPDCKLGVW</sequence>